<evidence type="ECO:0000313" key="1">
    <source>
        <dbReference type="EMBL" id="SDK87250.1"/>
    </source>
</evidence>
<dbReference type="AlphaFoldDB" id="A0A1G9FFU8"/>
<proteinExistence type="predicted"/>
<organism evidence="1 2">
    <name type="scientific">Lacicoccus qingdaonensis</name>
    <dbReference type="NCBI Taxonomy" id="576118"/>
    <lineage>
        <taxon>Bacteria</taxon>
        <taxon>Bacillati</taxon>
        <taxon>Bacillota</taxon>
        <taxon>Bacilli</taxon>
        <taxon>Bacillales</taxon>
        <taxon>Salinicoccaceae</taxon>
        <taxon>Lacicoccus</taxon>
    </lineage>
</organism>
<dbReference type="OrthoDB" id="2388306at2"/>
<sequence>MESYKKTKERLLETEDYRSFIIRSRYLPGMMDKETAHFEEIQTTFKDEGFNHLSAVELCRSFIRVELLKLSLIQSTHGIFTEGDTPHYPTDQEVLDNFTLNKNEINFYELQLPEEMENINISVRNKIITFTKSMEPFLQLIEKNTGEFNDTFKTVMNVIINDNPHILSKVYDPIYYGSVLNYNIDNAFEKVWKNGLTQTALVPYYATFTLSYYDKNFKQNLT</sequence>
<dbReference type="RefSeq" id="WP_092986323.1">
    <property type="nucleotide sequence ID" value="NZ_FNFY01000012.1"/>
</dbReference>
<dbReference type="Proteomes" id="UP000199008">
    <property type="component" value="Unassembled WGS sequence"/>
</dbReference>
<reference evidence="2" key="1">
    <citation type="submission" date="2016-10" db="EMBL/GenBank/DDBJ databases">
        <authorList>
            <person name="Varghese N."/>
            <person name="Submissions S."/>
        </authorList>
    </citation>
    <scope>NUCLEOTIDE SEQUENCE [LARGE SCALE GENOMIC DNA]</scope>
    <source>
        <strain evidence="2">CGMCC 1.8895</strain>
    </source>
</reference>
<dbReference type="EMBL" id="FNFY01000012">
    <property type="protein sequence ID" value="SDK87250.1"/>
    <property type="molecule type" value="Genomic_DNA"/>
</dbReference>
<name>A0A1G9FFU8_9BACL</name>
<protein>
    <submittedName>
        <fullName evidence="1">Uncharacterized protein</fullName>
    </submittedName>
</protein>
<gene>
    <name evidence="1" type="ORF">SAMN05216216_11219</name>
</gene>
<evidence type="ECO:0000313" key="2">
    <source>
        <dbReference type="Proteomes" id="UP000199008"/>
    </source>
</evidence>
<accession>A0A1G9FFU8</accession>
<keyword evidence="2" id="KW-1185">Reference proteome</keyword>